<dbReference type="AlphaFoldDB" id="A0A087C1F7"/>
<dbReference type="GO" id="GO:0009432">
    <property type="term" value="P:SOS response"/>
    <property type="evidence" value="ECO:0007669"/>
    <property type="project" value="UniProtKB-UniRule"/>
</dbReference>
<dbReference type="eggNOG" id="COG1974">
    <property type="taxonomic scope" value="Bacteria"/>
</dbReference>
<feature type="site" description="Cleavage; by autolysis" evidence="12">
    <location>
        <begin position="161"/>
        <end position="162"/>
    </location>
</feature>
<dbReference type="EC" id="3.4.21.88" evidence="12"/>
<dbReference type="NCBIfam" id="TIGR00498">
    <property type="entry name" value="lexA"/>
    <property type="match status" value="1"/>
</dbReference>
<feature type="active site" description="For autocatalytic cleavage activity" evidence="12">
    <location>
        <position position="196"/>
    </location>
</feature>
<dbReference type="InterPro" id="IPR006199">
    <property type="entry name" value="LexA_DNA-bd_dom"/>
</dbReference>
<evidence type="ECO:0000256" key="5">
    <source>
        <dbReference type="ARBA" id="ARBA00022801"/>
    </source>
</evidence>
<dbReference type="Proteomes" id="UP000029082">
    <property type="component" value="Unassembled WGS sequence"/>
</dbReference>
<dbReference type="InterPro" id="IPR050077">
    <property type="entry name" value="LexA_repressor"/>
</dbReference>
<dbReference type="InterPro" id="IPR036388">
    <property type="entry name" value="WH-like_DNA-bd_sf"/>
</dbReference>
<protein>
    <recommendedName>
        <fullName evidence="12">LexA repressor</fullName>
        <ecNumber evidence="12">3.4.21.88</ecNumber>
    </recommendedName>
</protein>
<evidence type="ECO:0000256" key="12">
    <source>
        <dbReference type="HAMAP-Rule" id="MF_00015"/>
    </source>
</evidence>
<dbReference type="EMBL" id="JGZE01000010">
    <property type="protein sequence ID" value="KFI77107.1"/>
    <property type="molecule type" value="Genomic_DNA"/>
</dbReference>
<keyword evidence="5 12" id="KW-0378">Hydrolase</keyword>
<feature type="compositionally biased region" description="Polar residues" evidence="14">
    <location>
        <begin position="115"/>
        <end position="126"/>
    </location>
</feature>
<evidence type="ECO:0000256" key="9">
    <source>
        <dbReference type="ARBA" id="ARBA00023163"/>
    </source>
</evidence>
<accession>A0A087C1F7</accession>
<evidence type="ECO:0000313" key="17">
    <source>
        <dbReference type="EMBL" id="KFI77107.1"/>
    </source>
</evidence>
<comment type="catalytic activity">
    <reaction evidence="12">
        <text>Hydrolysis of Ala-|-Gly bond in repressor LexA.</text>
        <dbReference type="EC" id="3.4.21.88"/>
    </reaction>
</comment>
<dbReference type="InterPro" id="IPR036390">
    <property type="entry name" value="WH_DNA-bd_sf"/>
</dbReference>
<comment type="subunit">
    <text evidence="12">Homodimer.</text>
</comment>
<dbReference type="GO" id="GO:0006281">
    <property type="term" value="P:DNA repair"/>
    <property type="evidence" value="ECO:0007669"/>
    <property type="project" value="UniProtKB-UniRule"/>
</dbReference>
<dbReference type="InterPro" id="IPR015927">
    <property type="entry name" value="Peptidase_S24_S26A/B/C"/>
</dbReference>
<dbReference type="InterPro" id="IPR036286">
    <property type="entry name" value="LexA/Signal_pep-like_sf"/>
</dbReference>
<dbReference type="Pfam" id="PF01726">
    <property type="entry name" value="LexA_DNA_bind"/>
    <property type="match status" value="1"/>
</dbReference>
<dbReference type="GO" id="GO:0006508">
    <property type="term" value="P:proteolysis"/>
    <property type="evidence" value="ECO:0007669"/>
    <property type="project" value="InterPro"/>
</dbReference>
<feature type="domain" description="Peptidase S24/S26A/S26B/S26C" evidence="15">
    <location>
        <begin position="154"/>
        <end position="266"/>
    </location>
</feature>
<keyword evidence="4 12" id="KW-0227">DNA damage</keyword>
<keyword evidence="7 12" id="KW-0805">Transcription regulation</keyword>
<dbReference type="Gene3D" id="1.10.10.10">
    <property type="entry name" value="Winged helix-like DNA-binding domain superfamily/Winged helix DNA-binding domain"/>
    <property type="match status" value="1"/>
</dbReference>
<dbReference type="InterPro" id="IPR006197">
    <property type="entry name" value="Peptidase_S24_LexA"/>
</dbReference>
<evidence type="ECO:0000256" key="11">
    <source>
        <dbReference type="ARBA" id="ARBA00023236"/>
    </source>
</evidence>
<keyword evidence="18" id="KW-1185">Reference proteome</keyword>
<evidence type="ECO:0000259" key="16">
    <source>
        <dbReference type="Pfam" id="PF01726"/>
    </source>
</evidence>
<evidence type="ECO:0000259" key="15">
    <source>
        <dbReference type="Pfam" id="PF00717"/>
    </source>
</evidence>
<evidence type="ECO:0000256" key="14">
    <source>
        <dbReference type="SAM" id="MobiDB-lite"/>
    </source>
</evidence>
<comment type="function">
    <text evidence="12">Represses a number of genes involved in the response to DNA damage (SOS response), including recA and lexA. In the presence of single-stranded DNA, RecA interacts with LexA causing an autocatalytic cleavage which disrupts the DNA-binding part of LexA, leading to derepression of the SOS regulon and eventually DNA repair.</text>
</comment>
<name>A0A087C1F7_9BIFI</name>
<dbReference type="CDD" id="cd06529">
    <property type="entry name" value="S24_LexA-like"/>
    <property type="match status" value="1"/>
</dbReference>
<dbReference type="GO" id="GO:0045892">
    <property type="term" value="P:negative regulation of DNA-templated transcription"/>
    <property type="evidence" value="ECO:0007669"/>
    <property type="project" value="UniProtKB-UniRule"/>
</dbReference>
<dbReference type="Gene3D" id="2.10.109.10">
    <property type="entry name" value="Umud Fragment, subunit A"/>
    <property type="match status" value="1"/>
</dbReference>
<keyword evidence="6 12" id="KW-0068">Autocatalytic cleavage</keyword>
<reference evidence="17 18" key="1">
    <citation type="submission" date="2014-03" db="EMBL/GenBank/DDBJ databases">
        <title>Genomics of Bifidobacteria.</title>
        <authorList>
            <person name="Ventura M."/>
            <person name="Milani C."/>
            <person name="Lugli G.A."/>
        </authorList>
    </citation>
    <scope>NUCLEOTIDE SEQUENCE [LARGE SCALE GENOMIC DNA]</scope>
    <source>
        <strain evidence="17 18">DSM 21395</strain>
    </source>
</reference>
<evidence type="ECO:0000256" key="7">
    <source>
        <dbReference type="ARBA" id="ARBA00023015"/>
    </source>
</evidence>
<evidence type="ECO:0000313" key="18">
    <source>
        <dbReference type="Proteomes" id="UP000029082"/>
    </source>
</evidence>
<dbReference type="GO" id="GO:0006260">
    <property type="term" value="P:DNA replication"/>
    <property type="evidence" value="ECO:0007669"/>
    <property type="project" value="UniProtKB-UniRule"/>
</dbReference>
<keyword evidence="11 12" id="KW-0742">SOS response</keyword>
<evidence type="ECO:0000256" key="13">
    <source>
        <dbReference type="RuleBase" id="RU003991"/>
    </source>
</evidence>
<comment type="caution">
    <text evidence="17">The sequence shown here is derived from an EMBL/GenBank/DDBJ whole genome shotgun (WGS) entry which is preliminary data.</text>
</comment>
<keyword evidence="8 12" id="KW-0238">DNA-binding</keyword>
<dbReference type="PANTHER" id="PTHR33516:SF2">
    <property type="entry name" value="LEXA REPRESSOR-RELATED"/>
    <property type="match status" value="1"/>
</dbReference>
<dbReference type="STRING" id="1437603.GCA_000771525_00275"/>
<dbReference type="HAMAP" id="MF_00015">
    <property type="entry name" value="LexA"/>
    <property type="match status" value="1"/>
</dbReference>
<proteinExistence type="inferred from homology"/>
<dbReference type="SUPFAM" id="SSF46785">
    <property type="entry name" value="Winged helix' DNA-binding domain"/>
    <property type="match status" value="1"/>
</dbReference>
<dbReference type="FunFam" id="2.10.109.10:FF:000001">
    <property type="entry name" value="LexA repressor"/>
    <property type="match status" value="1"/>
</dbReference>
<dbReference type="GO" id="GO:0003677">
    <property type="term" value="F:DNA binding"/>
    <property type="evidence" value="ECO:0007669"/>
    <property type="project" value="UniProtKB-UniRule"/>
</dbReference>
<dbReference type="InterPro" id="IPR006200">
    <property type="entry name" value="LexA"/>
</dbReference>
<organism evidence="17 18">
    <name type="scientific">Bifidobacterium mongoliense DSM 21395</name>
    <dbReference type="NCBI Taxonomy" id="1437603"/>
    <lineage>
        <taxon>Bacteria</taxon>
        <taxon>Bacillati</taxon>
        <taxon>Actinomycetota</taxon>
        <taxon>Actinomycetes</taxon>
        <taxon>Bifidobacteriales</taxon>
        <taxon>Bifidobacteriaceae</taxon>
        <taxon>Bifidobacterium</taxon>
    </lineage>
</organism>
<evidence type="ECO:0000256" key="1">
    <source>
        <dbReference type="ARBA" id="ARBA00007484"/>
    </source>
</evidence>
<sequence length="272" mass="29131">MSTIPFHPKRADKPAAAEALSDRQTKVLAAIRDYVVAYGFAPSFREIGKEAGLKSPSSVKHQLQVLEDKGFIRMNANKGRAIELVEDRSDDRAPGTTLAQTTLTGSTTRSIDTGRATQAGPSSVESDTGARATILRFPGGPEMSESILGSRDIPLVGRIAAGAPITAEQHIDDVMRLPERLTGTGDLFMLEVHGDSMVDAAICDGDFVVVRQQNTAVNGDIVAALLDDEATVKTFRDDGGHIWLIPHNPSYSPIDGTHATIMGKVVTVMRKL</sequence>
<feature type="region of interest" description="Disordered" evidence="14">
    <location>
        <begin position="108"/>
        <end position="131"/>
    </location>
</feature>
<dbReference type="SUPFAM" id="SSF51306">
    <property type="entry name" value="LexA/Signal peptidase"/>
    <property type="match status" value="1"/>
</dbReference>
<dbReference type="OrthoDB" id="9802364at2"/>
<feature type="DNA-binding region" description="H-T-H motif" evidence="12">
    <location>
        <begin position="44"/>
        <end position="64"/>
    </location>
</feature>
<comment type="similarity">
    <text evidence="1 12 13">Belongs to the peptidase S24 family.</text>
</comment>
<feature type="domain" description="LexA repressor DNA-binding" evidence="16">
    <location>
        <begin position="18"/>
        <end position="81"/>
    </location>
</feature>
<keyword evidence="10 12" id="KW-0234">DNA repair</keyword>
<gene>
    <name evidence="12" type="primary">lexA</name>
    <name evidence="17" type="ORF">BMON_0668</name>
</gene>
<keyword evidence="9 12" id="KW-0804">Transcription</keyword>
<dbReference type="Pfam" id="PF00717">
    <property type="entry name" value="Peptidase_S24"/>
    <property type="match status" value="1"/>
</dbReference>
<dbReference type="InterPro" id="IPR039418">
    <property type="entry name" value="LexA-like"/>
</dbReference>
<evidence type="ECO:0000256" key="8">
    <source>
        <dbReference type="ARBA" id="ARBA00023125"/>
    </source>
</evidence>
<dbReference type="PANTHER" id="PTHR33516">
    <property type="entry name" value="LEXA REPRESSOR"/>
    <property type="match status" value="1"/>
</dbReference>
<dbReference type="PRINTS" id="PR00726">
    <property type="entry name" value="LEXASERPTASE"/>
</dbReference>
<evidence type="ECO:0000256" key="3">
    <source>
        <dbReference type="ARBA" id="ARBA00022705"/>
    </source>
</evidence>
<feature type="active site" description="For autocatalytic cleavage activity" evidence="12">
    <location>
        <position position="233"/>
    </location>
</feature>
<keyword evidence="2 12" id="KW-0678">Repressor</keyword>
<evidence type="ECO:0000256" key="2">
    <source>
        <dbReference type="ARBA" id="ARBA00022491"/>
    </source>
</evidence>
<evidence type="ECO:0000256" key="4">
    <source>
        <dbReference type="ARBA" id="ARBA00022763"/>
    </source>
</evidence>
<evidence type="ECO:0000256" key="6">
    <source>
        <dbReference type="ARBA" id="ARBA00022813"/>
    </source>
</evidence>
<keyword evidence="3 12" id="KW-0235">DNA replication</keyword>
<evidence type="ECO:0000256" key="10">
    <source>
        <dbReference type="ARBA" id="ARBA00023204"/>
    </source>
</evidence>
<dbReference type="GO" id="GO:0004252">
    <property type="term" value="F:serine-type endopeptidase activity"/>
    <property type="evidence" value="ECO:0007669"/>
    <property type="project" value="UniProtKB-UniRule"/>
</dbReference>